<gene>
    <name evidence="1" type="ORF">V6N11_043690</name>
</gene>
<protein>
    <submittedName>
        <fullName evidence="1">Uncharacterized protein</fullName>
    </submittedName>
</protein>
<name>A0ABR2RDQ9_9ROSI</name>
<evidence type="ECO:0000313" key="1">
    <source>
        <dbReference type="EMBL" id="KAK9010822.1"/>
    </source>
</evidence>
<reference evidence="1 2" key="1">
    <citation type="journal article" date="2024" name="G3 (Bethesda)">
        <title>Genome assembly of Hibiscus sabdariffa L. provides insights into metabolisms of medicinal natural products.</title>
        <authorList>
            <person name="Kim T."/>
        </authorList>
    </citation>
    <scope>NUCLEOTIDE SEQUENCE [LARGE SCALE GENOMIC DNA]</scope>
    <source>
        <strain evidence="1">TK-2024</strain>
        <tissue evidence="1">Old leaves</tissue>
    </source>
</reference>
<proteinExistence type="predicted"/>
<dbReference type="EMBL" id="JBBPBN010000023">
    <property type="protein sequence ID" value="KAK9010822.1"/>
    <property type="molecule type" value="Genomic_DNA"/>
</dbReference>
<keyword evidence="2" id="KW-1185">Reference proteome</keyword>
<comment type="caution">
    <text evidence="1">The sequence shown here is derived from an EMBL/GenBank/DDBJ whole genome shotgun (WGS) entry which is preliminary data.</text>
</comment>
<accession>A0ABR2RDQ9</accession>
<evidence type="ECO:0000313" key="2">
    <source>
        <dbReference type="Proteomes" id="UP001396334"/>
    </source>
</evidence>
<organism evidence="1 2">
    <name type="scientific">Hibiscus sabdariffa</name>
    <name type="common">roselle</name>
    <dbReference type="NCBI Taxonomy" id="183260"/>
    <lineage>
        <taxon>Eukaryota</taxon>
        <taxon>Viridiplantae</taxon>
        <taxon>Streptophyta</taxon>
        <taxon>Embryophyta</taxon>
        <taxon>Tracheophyta</taxon>
        <taxon>Spermatophyta</taxon>
        <taxon>Magnoliopsida</taxon>
        <taxon>eudicotyledons</taxon>
        <taxon>Gunneridae</taxon>
        <taxon>Pentapetalae</taxon>
        <taxon>rosids</taxon>
        <taxon>malvids</taxon>
        <taxon>Malvales</taxon>
        <taxon>Malvaceae</taxon>
        <taxon>Malvoideae</taxon>
        <taxon>Hibiscus</taxon>
    </lineage>
</organism>
<sequence>MKFIEEIWILSPIRHHYLVAMANEYWFIKGKDARALVQCASWQQTKLMYFSKMRLHTGHFMFSGILVLIRKTRTCNKVVHHHEACHGVH</sequence>
<dbReference type="Proteomes" id="UP001396334">
    <property type="component" value="Unassembled WGS sequence"/>
</dbReference>